<dbReference type="SUPFAM" id="SSF51338">
    <property type="entry name" value="Composite domain of metallo-dependent hydrolases"/>
    <property type="match status" value="1"/>
</dbReference>
<feature type="chain" id="PRO_5025596536" evidence="1">
    <location>
        <begin position="21"/>
        <end position="572"/>
    </location>
</feature>
<reference evidence="3" key="1">
    <citation type="journal article" date="2020" name="Stud. Mycol.">
        <title>101 Dothideomycetes genomes: a test case for predicting lifestyles and emergence of pathogens.</title>
        <authorList>
            <person name="Haridas S."/>
            <person name="Albert R."/>
            <person name="Binder M."/>
            <person name="Bloem J."/>
            <person name="Labutti K."/>
            <person name="Salamov A."/>
            <person name="Andreopoulos B."/>
            <person name="Baker S."/>
            <person name="Barry K."/>
            <person name="Bills G."/>
            <person name="Bluhm B."/>
            <person name="Cannon C."/>
            <person name="Castanera R."/>
            <person name="Culley D."/>
            <person name="Daum C."/>
            <person name="Ezra D."/>
            <person name="Gonzalez J."/>
            <person name="Henrissat B."/>
            <person name="Kuo A."/>
            <person name="Liang C."/>
            <person name="Lipzen A."/>
            <person name="Lutzoni F."/>
            <person name="Magnuson J."/>
            <person name="Mondo S."/>
            <person name="Nolan M."/>
            <person name="Ohm R."/>
            <person name="Pangilinan J."/>
            <person name="Park H.-J."/>
            <person name="Ramirez L."/>
            <person name="Alfaro M."/>
            <person name="Sun H."/>
            <person name="Tritt A."/>
            <person name="Yoshinaga Y."/>
            <person name="Zwiers L.-H."/>
            <person name="Turgeon B."/>
            <person name="Goodwin S."/>
            <person name="Spatafora J."/>
            <person name="Crous P."/>
            <person name="Grigoriev I."/>
        </authorList>
    </citation>
    <scope>NUCLEOTIDE SEQUENCE</scope>
    <source>
        <strain evidence="3">CBS 115976</strain>
    </source>
</reference>
<protein>
    <submittedName>
        <fullName evidence="3">Amidohydrolase</fullName>
    </submittedName>
</protein>
<sequence length="572" mass="62576">MAPLRNTLLVGFSLIAVVIAALLGLQQTPLIDDTTYCYDHVSTLAESKPVAKCFSVGSDGTFTRIYASQDDAPDAHVKISGSVIPGLWDGHGHIQGLGELISTVDLFGSTSMEDALQRVSSYFEKHATSGTREDWLRGTGWDQAAFGRMPTANDFDKIPGLKDKYIMLSRVDVHCVWVSHAVLKLLPDIPEKVPGGEIITDPGRGVFCDNAIDLVSKHWPKPSEEKLASWIKSAMKEMNKVGLVGAHEAGVIPPVLQLYNRLADTEDWTVRVYAMLECEKRNTFCPEIGGKFTGARQDGKLAVQSVKLFADGALGSWGSAMIEPYSDRPSSSGSLLINGTDLKLITQRWAQEGYQVNIHAIGDLANRYAVDAFLASYPLICPGMSAKECQATRRFRIEHSQIIHPDDQARIHKFGIIPSIQPTHATSDMAYAEARLGPERTSKEAYRMKSFIALNPILGSDFPVEPANPFHGMYAAITRRNPKTGKGKDGSTDGWHSEEALNLTEAVLGFTKNPAYGAFLEEKAGVIQPGAFADWVVLESPLEKLAADDLLTLKVQQTWMAGKLVYAKSNKQ</sequence>
<accession>A0A6A6TVB7</accession>
<dbReference type="AlphaFoldDB" id="A0A6A6TVB7"/>
<gene>
    <name evidence="3" type="ORF">BT63DRAFT_130258</name>
</gene>
<evidence type="ECO:0000259" key="2">
    <source>
        <dbReference type="Pfam" id="PF07969"/>
    </source>
</evidence>
<dbReference type="InterPro" id="IPR032466">
    <property type="entry name" value="Metal_Hydrolase"/>
</dbReference>
<evidence type="ECO:0000313" key="4">
    <source>
        <dbReference type="Proteomes" id="UP000799302"/>
    </source>
</evidence>
<keyword evidence="3" id="KW-0378">Hydrolase</keyword>
<dbReference type="OrthoDB" id="3501663at2759"/>
<dbReference type="EMBL" id="MU004248">
    <property type="protein sequence ID" value="KAF2663117.1"/>
    <property type="molecule type" value="Genomic_DNA"/>
</dbReference>
<dbReference type="GO" id="GO:0016810">
    <property type="term" value="F:hydrolase activity, acting on carbon-nitrogen (but not peptide) bonds"/>
    <property type="evidence" value="ECO:0007669"/>
    <property type="project" value="InterPro"/>
</dbReference>
<dbReference type="Pfam" id="PF07969">
    <property type="entry name" value="Amidohydro_3"/>
    <property type="match status" value="1"/>
</dbReference>
<dbReference type="InterPro" id="IPR033932">
    <property type="entry name" value="YtcJ-like"/>
</dbReference>
<dbReference type="Gene3D" id="3.20.20.140">
    <property type="entry name" value="Metal-dependent hydrolases"/>
    <property type="match status" value="1"/>
</dbReference>
<dbReference type="PANTHER" id="PTHR22642:SF2">
    <property type="entry name" value="PROTEIN LONG AFTER FAR-RED 3"/>
    <property type="match status" value="1"/>
</dbReference>
<proteinExistence type="predicted"/>
<evidence type="ECO:0000256" key="1">
    <source>
        <dbReference type="SAM" id="SignalP"/>
    </source>
</evidence>
<feature type="domain" description="Amidohydrolase 3" evidence="2">
    <location>
        <begin position="82"/>
        <end position="566"/>
    </location>
</feature>
<dbReference type="SUPFAM" id="SSF51556">
    <property type="entry name" value="Metallo-dependent hydrolases"/>
    <property type="match status" value="1"/>
</dbReference>
<dbReference type="PANTHER" id="PTHR22642">
    <property type="entry name" value="IMIDAZOLONEPROPIONASE"/>
    <property type="match status" value="1"/>
</dbReference>
<keyword evidence="1" id="KW-0732">Signal</keyword>
<dbReference type="CDD" id="cd01300">
    <property type="entry name" value="YtcJ_like"/>
    <property type="match status" value="1"/>
</dbReference>
<dbReference type="Gene3D" id="3.10.310.70">
    <property type="match status" value="1"/>
</dbReference>
<evidence type="ECO:0000313" key="3">
    <source>
        <dbReference type="EMBL" id="KAF2663117.1"/>
    </source>
</evidence>
<name>A0A6A6TVB7_9PEZI</name>
<feature type="signal peptide" evidence="1">
    <location>
        <begin position="1"/>
        <end position="20"/>
    </location>
</feature>
<dbReference type="Proteomes" id="UP000799302">
    <property type="component" value="Unassembled WGS sequence"/>
</dbReference>
<dbReference type="Gene3D" id="2.30.40.10">
    <property type="entry name" value="Urease, subunit C, domain 1"/>
    <property type="match status" value="1"/>
</dbReference>
<dbReference type="InterPro" id="IPR011059">
    <property type="entry name" value="Metal-dep_hydrolase_composite"/>
</dbReference>
<dbReference type="InterPro" id="IPR013108">
    <property type="entry name" value="Amidohydro_3"/>
</dbReference>
<organism evidence="3 4">
    <name type="scientific">Microthyrium microscopicum</name>
    <dbReference type="NCBI Taxonomy" id="703497"/>
    <lineage>
        <taxon>Eukaryota</taxon>
        <taxon>Fungi</taxon>
        <taxon>Dikarya</taxon>
        <taxon>Ascomycota</taxon>
        <taxon>Pezizomycotina</taxon>
        <taxon>Dothideomycetes</taxon>
        <taxon>Dothideomycetes incertae sedis</taxon>
        <taxon>Microthyriales</taxon>
        <taxon>Microthyriaceae</taxon>
        <taxon>Microthyrium</taxon>
    </lineage>
</organism>
<keyword evidence="4" id="KW-1185">Reference proteome</keyword>